<dbReference type="EMBL" id="WHSB02000001">
    <property type="protein sequence ID" value="MCQ4628820.1"/>
    <property type="molecule type" value="Genomic_DNA"/>
</dbReference>
<keyword evidence="4 6" id="KW-1133">Transmembrane helix</keyword>
<dbReference type="Pfam" id="PF13520">
    <property type="entry name" value="AA_permease_2"/>
    <property type="match status" value="1"/>
</dbReference>
<accession>A0ABT1R0X3</accession>
<feature type="transmembrane region" description="Helical" evidence="6">
    <location>
        <begin position="442"/>
        <end position="463"/>
    </location>
</feature>
<feature type="transmembrane region" description="Helical" evidence="6">
    <location>
        <begin position="292"/>
        <end position="312"/>
    </location>
</feature>
<keyword evidence="8" id="KW-1185">Reference proteome</keyword>
<keyword evidence="3 6" id="KW-0812">Transmembrane</keyword>
<reference evidence="7" key="1">
    <citation type="submission" date="2021-07" db="EMBL/GenBank/DDBJ databases">
        <title>Shinella sp. nov., a novel member of the genus Shinella from water.</title>
        <authorList>
            <person name="Deng Y."/>
        </authorList>
    </citation>
    <scope>NUCLEOTIDE SEQUENCE</scope>
    <source>
        <strain evidence="7">CPCC 100929</strain>
    </source>
</reference>
<feature type="transmembrane region" description="Helical" evidence="6">
    <location>
        <begin position="345"/>
        <end position="366"/>
    </location>
</feature>
<comment type="caution">
    <text evidence="7">The sequence shown here is derived from an EMBL/GenBank/DDBJ whole genome shotgun (WGS) entry which is preliminary data.</text>
</comment>
<name>A0ABT1R0X3_9HYPH</name>
<keyword evidence="2" id="KW-1003">Cell membrane</keyword>
<protein>
    <submittedName>
        <fullName evidence="7">APC family permease</fullName>
    </submittedName>
</protein>
<feature type="transmembrane region" description="Helical" evidence="6">
    <location>
        <begin position="85"/>
        <end position="109"/>
    </location>
</feature>
<feature type="transmembrane region" description="Helical" evidence="6">
    <location>
        <begin position="195"/>
        <end position="219"/>
    </location>
</feature>
<evidence type="ECO:0000313" key="7">
    <source>
        <dbReference type="EMBL" id="MCQ4628820.1"/>
    </source>
</evidence>
<feature type="transmembrane region" description="Helical" evidence="6">
    <location>
        <begin position="162"/>
        <end position="183"/>
    </location>
</feature>
<dbReference type="Proteomes" id="UP000996601">
    <property type="component" value="Unassembled WGS sequence"/>
</dbReference>
<dbReference type="Gene3D" id="1.20.1740.10">
    <property type="entry name" value="Amino acid/polyamine transporter I"/>
    <property type="match status" value="1"/>
</dbReference>
<organism evidence="7 8">
    <name type="scientific">Shinella lacus</name>
    <dbReference type="NCBI Taxonomy" id="2654216"/>
    <lineage>
        <taxon>Bacteria</taxon>
        <taxon>Pseudomonadati</taxon>
        <taxon>Pseudomonadota</taxon>
        <taxon>Alphaproteobacteria</taxon>
        <taxon>Hyphomicrobiales</taxon>
        <taxon>Rhizobiaceae</taxon>
        <taxon>Shinella</taxon>
    </lineage>
</organism>
<dbReference type="PANTHER" id="PTHR42770">
    <property type="entry name" value="AMINO ACID TRANSPORTER-RELATED"/>
    <property type="match status" value="1"/>
</dbReference>
<evidence type="ECO:0000256" key="2">
    <source>
        <dbReference type="ARBA" id="ARBA00022475"/>
    </source>
</evidence>
<gene>
    <name evidence="7" type="ORF">GB927_002155</name>
</gene>
<dbReference type="InterPro" id="IPR050367">
    <property type="entry name" value="APC_superfamily"/>
</dbReference>
<feature type="transmembrane region" description="Helical" evidence="6">
    <location>
        <begin position="409"/>
        <end position="430"/>
    </location>
</feature>
<dbReference type="PIRSF" id="PIRSF006060">
    <property type="entry name" value="AA_transporter"/>
    <property type="match status" value="1"/>
</dbReference>
<evidence type="ECO:0000256" key="4">
    <source>
        <dbReference type="ARBA" id="ARBA00022989"/>
    </source>
</evidence>
<dbReference type="PANTHER" id="PTHR42770:SF16">
    <property type="entry name" value="AMINO ACID PERMEASE"/>
    <property type="match status" value="1"/>
</dbReference>
<sequence length="481" mass="49981">MSKQASADTPANQLRPDSLGVGAITFLVVSAAAPLTATAGGVPMSMLLGNGAGIPAAFLVVVAVLLLFSVGYVTMTRYVRNAGAFYAYASQGIGGIAGGAASLVAILAYNSMQIGVYGLFGAATAGFLATLGITLPWWACAFAGIAIVAVCGYRHVDLSAKILAVLVLLEFLVVIIVDVAILVSGGDSGFTFTPFTPAAFFSGSPAIGLLFCFASFVGFEATAIYSEEARDPLKTVPRATYVSVLTIGIFYMLTSWLMVIGAGEAKLLPELQSLADPTTFLFALAERYVGSWIVPIMSLLFISSLFAAVLALHNAVARYVYVGGREGLFPKICGTTHGLFQSPHVGSVVQTVIAIVVIAYFAIAGLDPVLALFAWLTMLATLAVMVLMALTAVAIFCYFRKNPQLQHSIFVTTIAPLAVAVTLAAMIYFVTVNFGVLTGASSVLAVALPALIPAAAIIGILLATRLKGASPDRFAQLGFGI</sequence>
<proteinExistence type="predicted"/>
<feature type="transmembrane region" description="Helical" evidence="6">
    <location>
        <begin position="240"/>
        <end position="262"/>
    </location>
</feature>
<dbReference type="RefSeq" id="WP_256114897.1">
    <property type="nucleotide sequence ID" value="NZ_WHSB02000001.1"/>
</dbReference>
<evidence type="ECO:0000313" key="8">
    <source>
        <dbReference type="Proteomes" id="UP000996601"/>
    </source>
</evidence>
<feature type="transmembrane region" description="Helical" evidence="6">
    <location>
        <begin position="21"/>
        <end position="42"/>
    </location>
</feature>
<feature type="transmembrane region" description="Helical" evidence="6">
    <location>
        <begin position="372"/>
        <end position="397"/>
    </location>
</feature>
<evidence type="ECO:0000256" key="1">
    <source>
        <dbReference type="ARBA" id="ARBA00004651"/>
    </source>
</evidence>
<dbReference type="InterPro" id="IPR002293">
    <property type="entry name" value="AA/rel_permease1"/>
</dbReference>
<comment type="subcellular location">
    <subcellularLocation>
        <location evidence="1">Cell membrane</location>
        <topology evidence="1">Multi-pass membrane protein</topology>
    </subcellularLocation>
</comment>
<keyword evidence="5 6" id="KW-0472">Membrane</keyword>
<evidence type="ECO:0000256" key="3">
    <source>
        <dbReference type="ARBA" id="ARBA00022692"/>
    </source>
</evidence>
<evidence type="ECO:0000256" key="6">
    <source>
        <dbReference type="SAM" id="Phobius"/>
    </source>
</evidence>
<feature type="transmembrane region" description="Helical" evidence="6">
    <location>
        <begin position="54"/>
        <end position="73"/>
    </location>
</feature>
<evidence type="ECO:0000256" key="5">
    <source>
        <dbReference type="ARBA" id="ARBA00023136"/>
    </source>
</evidence>
<feature type="transmembrane region" description="Helical" evidence="6">
    <location>
        <begin position="121"/>
        <end position="150"/>
    </location>
</feature>